<dbReference type="EMBL" id="KZ679272">
    <property type="protein sequence ID" value="PTB35917.1"/>
    <property type="molecule type" value="Genomic_DNA"/>
</dbReference>
<dbReference type="SUPFAM" id="SSF53474">
    <property type="entry name" value="alpha/beta-Hydrolases"/>
    <property type="match status" value="1"/>
</dbReference>
<evidence type="ECO:0000313" key="4">
    <source>
        <dbReference type="Proteomes" id="UP000240493"/>
    </source>
</evidence>
<dbReference type="Gene3D" id="3.40.50.1820">
    <property type="entry name" value="alpha/beta hydrolase"/>
    <property type="match status" value="1"/>
</dbReference>
<feature type="domain" description="Thioesterase" evidence="2">
    <location>
        <begin position="497"/>
        <end position="572"/>
    </location>
</feature>
<keyword evidence="4" id="KW-1185">Reference proteome</keyword>
<dbReference type="AlphaFoldDB" id="A0A2T3YTQ3"/>
<dbReference type="InterPro" id="IPR029058">
    <property type="entry name" value="AB_hydrolase_fold"/>
</dbReference>
<proteinExistence type="predicted"/>
<dbReference type="STRING" id="1042311.A0A2T3YTQ3"/>
<evidence type="ECO:0000259" key="2">
    <source>
        <dbReference type="Pfam" id="PF00975"/>
    </source>
</evidence>
<feature type="compositionally biased region" description="Basic and acidic residues" evidence="1">
    <location>
        <begin position="161"/>
        <end position="176"/>
    </location>
</feature>
<dbReference type="Proteomes" id="UP000240493">
    <property type="component" value="Unassembled WGS sequence"/>
</dbReference>
<accession>A0A2T3YTQ3</accession>
<name>A0A2T3YTQ3_TRIA4</name>
<dbReference type="Pfam" id="PF00975">
    <property type="entry name" value="Thioesterase"/>
    <property type="match status" value="1"/>
</dbReference>
<feature type="compositionally biased region" description="Low complexity" evidence="1">
    <location>
        <begin position="177"/>
        <end position="191"/>
    </location>
</feature>
<evidence type="ECO:0000313" key="3">
    <source>
        <dbReference type="EMBL" id="PTB35917.1"/>
    </source>
</evidence>
<feature type="region of interest" description="Disordered" evidence="1">
    <location>
        <begin position="161"/>
        <end position="205"/>
    </location>
</feature>
<gene>
    <name evidence="3" type="ORF">M441DRAFT_178217</name>
</gene>
<reference evidence="3 4" key="1">
    <citation type="submission" date="2016-07" db="EMBL/GenBank/DDBJ databases">
        <title>Multiple horizontal gene transfer events from other fungi enriched the ability of initially mycotrophic Trichoderma (Ascomycota) to feed on dead plant biomass.</title>
        <authorList>
            <consortium name="DOE Joint Genome Institute"/>
            <person name="Aerts A."/>
            <person name="Atanasova L."/>
            <person name="Chenthamara K."/>
            <person name="Zhang J."/>
            <person name="Grujic M."/>
            <person name="Henrissat B."/>
            <person name="Kuo A."/>
            <person name="Salamov A."/>
            <person name="Lipzen A."/>
            <person name="Labutti K."/>
            <person name="Barry K."/>
            <person name="Miao Y."/>
            <person name="Rahimi M.J."/>
            <person name="Shen Q."/>
            <person name="Grigoriev I.V."/>
            <person name="Kubicek C.P."/>
            <person name="Druzhinina I.S."/>
        </authorList>
    </citation>
    <scope>NUCLEOTIDE SEQUENCE [LARGE SCALE GENOMIC DNA]</scope>
    <source>
        <strain evidence="3 4">CBS 433.97</strain>
    </source>
</reference>
<sequence length="674" mass="75551">MKRCTALRPSSLGALNPHLGQRWHSYDKASLTREALAQKVEAGLGHDADGKSLKINPEAKTVSTAAGDLPISPIFDPAWMQARRKTTKSAPGPPLGRFRRKLANNPFAQALATPIRRCPNSATSLPRYFLQDFEMIRHLETGAAWWAPGPLAFEHVLPTKRPDESQADRNGGRDRAAAAAAGLVSAPAPASNDTITGPARPRRSPITSYTLSRKSLVDMIGGPNKKYLALLSAIRTGMAVAPDNRDAVWREDMGSLLLGMMRKYVVDALIVRGNRPHGPKDRFIQPCISWKDVEGVRMRGCVIWLPEKSDGPKQYATLDVEGARYGRKMVVHNLRYLLGDEELQRLRDSAEVFREGEIFVLKQWASTSMMKLHLLLWKLQGYLAAESDTGSRLPLTMRSPSLQLIQPENWAQPNMPTYNTPIFLIHDGSGTTLAYQFLEILGRYTYGIRNPYYYSGQVFEGGISEMAFLYASWIRKTVQDKDFPAKKRNMDGSTSIFLGGWSLGGLLSMEIARQLAMDDVVRVSGILMIDSVFPGGSGDGSSEDESSTDEEEAIMNKIRSKNCMAEAVRMVRQWRLPQWSGRLYDRRPKVVLLRAKNYVPAKEGRTVGLDLNRDDPLLGWGDYDEEMFSHVYDVDGHHFNLFEYEKISNMTRTIKKGLDRLEEASQMMMFGEGW</sequence>
<dbReference type="OrthoDB" id="3363286at2759"/>
<protein>
    <recommendedName>
        <fullName evidence="2">Thioesterase domain-containing protein</fullName>
    </recommendedName>
</protein>
<evidence type="ECO:0000256" key="1">
    <source>
        <dbReference type="SAM" id="MobiDB-lite"/>
    </source>
</evidence>
<organism evidence="3 4">
    <name type="scientific">Trichoderma asperellum (strain ATCC 204424 / CBS 433.97 / NBRC 101777)</name>
    <dbReference type="NCBI Taxonomy" id="1042311"/>
    <lineage>
        <taxon>Eukaryota</taxon>
        <taxon>Fungi</taxon>
        <taxon>Dikarya</taxon>
        <taxon>Ascomycota</taxon>
        <taxon>Pezizomycotina</taxon>
        <taxon>Sordariomycetes</taxon>
        <taxon>Hypocreomycetidae</taxon>
        <taxon>Hypocreales</taxon>
        <taxon>Hypocreaceae</taxon>
        <taxon>Trichoderma</taxon>
    </lineage>
</organism>
<dbReference type="InterPro" id="IPR001031">
    <property type="entry name" value="Thioesterase"/>
</dbReference>